<keyword evidence="3" id="KW-0804">Transcription</keyword>
<keyword evidence="2" id="KW-0238">DNA-binding</keyword>
<dbReference type="GO" id="GO:0003677">
    <property type="term" value="F:DNA binding"/>
    <property type="evidence" value="ECO:0007669"/>
    <property type="project" value="UniProtKB-KW"/>
</dbReference>
<comment type="caution">
    <text evidence="5">The sequence shown here is derived from an EMBL/GenBank/DDBJ whole genome shotgun (WGS) entry which is preliminary data.</text>
</comment>
<dbReference type="PANTHER" id="PTHR44688">
    <property type="entry name" value="DNA-BINDING TRANSCRIPTIONAL ACTIVATOR DEVR_DOSR"/>
    <property type="match status" value="1"/>
</dbReference>
<dbReference type="GO" id="GO:0006355">
    <property type="term" value="P:regulation of DNA-templated transcription"/>
    <property type="evidence" value="ECO:0007669"/>
    <property type="project" value="InterPro"/>
</dbReference>
<dbReference type="Gene3D" id="1.10.10.10">
    <property type="entry name" value="Winged helix-like DNA-binding domain superfamily/Winged helix DNA-binding domain"/>
    <property type="match status" value="1"/>
</dbReference>
<dbReference type="Proteomes" id="UP000050317">
    <property type="component" value="Unassembled WGS sequence"/>
</dbReference>
<dbReference type="SMART" id="SM00421">
    <property type="entry name" value="HTH_LUXR"/>
    <property type="match status" value="1"/>
</dbReference>
<dbReference type="InterPro" id="IPR000792">
    <property type="entry name" value="Tscrpt_reg_LuxR_C"/>
</dbReference>
<accession>A0A0Q0FAL4</accession>
<name>A0A0Q0FAL4_9PSED</name>
<evidence type="ECO:0000256" key="2">
    <source>
        <dbReference type="ARBA" id="ARBA00023125"/>
    </source>
</evidence>
<dbReference type="SUPFAM" id="SSF46894">
    <property type="entry name" value="C-terminal effector domain of the bipartite response regulators"/>
    <property type="match status" value="1"/>
</dbReference>
<proteinExistence type="predicted"/>
<evidence type="ECO:0000256" key="3">
    <source>
        <dbReference type="ARBA" id="ARBA00023163"/>
    </source>
</evidence>
<evidence type="ECO:0000313" key="6">
    <source>
        <dbReference type="Proteomes" id="UP000050317"/>
    </source>
</evidence>
<dbReference type="PROSITE" id="PS50043">
    <property type="entry name" value="HTH_LUXR_2"/>
    <property type="match status" value="1"/>
</dbReference>
<feature type="domain" description="HTH luxR-type" evidence="4">
    <location>
        <begin position="40"/>
        <end position="105"/>
    </location>
</feature>
<dbReference type="PANTHER" id="PTHR44688:SF16">
    <property type="entry name" value="DNA-BINDING TRANSCRIPTIONAL ACTIVATOR DEVR_DOSR"/>
    <property type="match status" value="1"/>
</dbReference>
<dbReference type="EMBL" id="LJRR01000062">
    <property type="protein sequence ID" value="KPZ23752.1"/>
    <property type="molecule type" value="Genomic_DNA"/>
</dbReference>
<dbReference type="InterPro" id="IPR036388">
    <property type="entry name" value="WH-like_DNA-bd_sf"/>
</dbReference>
<sequence length="147" mass="16839">MKKTRLNKMISVPIYSLSHEVMEDECKKHPTKLSVCKIIARGNIMWVTIREQDVLGLLLQGCTNKEIARQLSISDYTVRDHVSSLHRKNQVKTRAELMARCVSLLLPEKIPDPLHLSDCAASQRIHNVSCHKTYFIKVRSALRGWCS</sequence>
<dbReference type="PRINTS" id="PR00038">
    <property type="entry name" value="HTHLUXR"/>
</dbReference>
<dbReference type="Pfam" id="PF00196">
    <property type="entry name" value="GerE"/>
    <property type="match status" value="1"/>
</dbReference>
<dbReference type="InterPro" id="IPR016032">
    <property type="entry name" value="Sig_transdc_resp-reg_C-effctor"/>
</dbReference>
<evidence type="ECO:0000256" key="1">
    <source>
        <dbReference type="ARBA" id="ARBA00023015"/>
    </source>
</evidence>
<dbReference type="AlphaFoldDB" id="A0A0Q0FAL4"/>
<gene>
    <name evidence="5" type="ORF">ALO40_100663</name>
</gene>
<evidence type="ECO:0000259" key="4">
    <source>
        <dbReference type="PROSITE" id="PS50043"/>
    </source>
</evidence>
<dbReference type="CDD" id="cd06170">
    <property type="entry name" value="LuxR_C_like"/>
    <property type="match status" value="1"/>
</dbReference>
<evidence type="ECO:0000313" key="5">
    <source>
        <dbReference type="EMBL" id="KPZ23752.1"/>
    </source>
</evidence>
<reference evidence="5 6" key="1">
    <citation type="submission" date="2015-09" db="EMBL/GenBank/DDBJ databases">
        <title>Genome announcement of multiple Pseudomonas syringae strains.</title>
        <authorList>
            <person name="Thakur S."/>
            <person name="Wang P.W."/>
            <person name="Gong Y."/>
            <person name="Weir B.S."/>
            <person name="Guttman D.S."/>
        </authorList>
    </citation>
    <scope>NUCLEOTIDE SEQUENCE [LARGE SCALE GENOMIC DNA]</scope>
    <source>
        <strain evidence="5 6">ICMP3963</strain>
    </source>
</reference>
<dbReference type="PROSITE" id="PS00622">
    <property type="entry name" value="HTH_LUXR_1"/>
    <property type="match status" value="1"/>
</dbReference>
<organism evidence="5 6">
    <name type="scientific">Pseudomonas syringae pv. viburni</name>
    <dbReference type="NCBI Taxonomy" id="251703"/>
    <lineage>
        <taxon>Bacteria</taxon>
        <taxon>Pseudomonadati</taxon>
        <taxon>Pseudomonadota</taxon>
        <taxon>Gammaproteobacteria</taxon>
        <taxon>Pseudomonadales</taxon>
        <taxon>Pseudomonadaceae</taxon>
        <taxon>Pseudomonas</taxon>
    </lineage>
</organism>
<keyword evidence="1" id="KW-0805">Transcription regulation</keyword>
<dbReference type="PATRIC" id="fig|251703.9.peg.3408"/>
<protein>
    <submittedName>
        <fullName evidence="5">LuxR family transcriptional regulator</fullName>
    </submittedName>
</protein>